<dbReference type="EnsemblMetazoa" id="GPAI039690-RA">
    <property type="protein sequence ID" value="GPAI039690-PA"/>
    <property type="gene ID" value="GPAI039690"/>
</dbReference>
<proteinExistence type="predicted"/>
<sequence>MFLHRQQTLYIVPNNFLENKLWFPNVDPKMSGQREVLAVLKLCKEEYEKYVHREANYFDLIRTTNNRNFSINSMMTMMITMMMMMTIQVKLTLLDPNEIIEFSTGSYAS</sequence>
<reference evidence="2" key="2">
    <citation type="submission" date="2020-05" db="UniProtKB">
        <authorList>
            <consortium name="EnsemblMetazoa"/>
        </authorList>
    </citation>
    <scope>IDENTIFICATION</scope>
    <source>
        <strain evidence="2">IAEA</strain>
    </source>
</reference>
<dbReference type="AlphaFoldDB" id="A0A1B0AAU7"/>
<evidence type="ECO:0000313" key="3">
    <source>
        <dbReference type="Proteomes" id="UP000092445"/>
    </source>
</evidence>
<keyword evidence="1" id="KW-1133">Transmembrane helix</keyword>
<name>A0A1B0AAU7_GLOPL</name>
<evidence type="ECO:0000313" key="2">
    <source>
        <dbReference type="EnsemblMetazoa" id="GPAI039690-PA"/>
    </source>
</evidence>
<reference evidence="3" key="1">
    <citation type="submission" date="2014-03" db="EMBL/GenBank/DDBJ databases">
        <authorList>
            <person name="Aksoy S."/>
            <person name="Warren W."/>
            <person name="Wilson R.K."/>
        </authorList>
    </citation>
    <scope>NUCLEOTIDE SEQUENCE [LARGE SCALE GENOMIC DNA]</scope>
    <source>
        <strain evidence="3">IAEA</strain>
    </source>
</reference>
<dbReference type="VEuPathDB" id="VectorBase:GPAI039690"/>
<keyword evidence="1" id="KW-0472">Membrane</keyword>
<keyword evidence="1" id="KW-0812">Transmembrane</keyword>
<organism evidence="2 3">
    <name type="scientific">Glossina pallidipes</name>
    <name type="common">Tsetse fly</name>
    <dbReference type="NCBI Taxonomy" id="7398"/>
    <lineage>
        <taxon>Eukaryota</taxon>
        <taxon>Metazoa</taxon>
        <taxon>Ecdysozoa</taxon>
        <taxon>Arthropoda</taxon>
        <taxon>Hexapoda</taxon>
        <taxon>Insecta</taxon>
        <taxon>Pterygota</taxon>
        <taxon>Neoptera</taxon>
        <taxon>Endopterygota</taxon>
        <taxon>Diptera</taxon>
        <taxon>Brachycera</taxon>
        <taxon>Muscomorpha</taxon>
        <taxon>Hippoboscoidea</taxon>
        <taxon>Glossinidae</taxon>
        <taxon>Glossina</taxon>
    </lineage>
</organism>
<accession>A0A1B0AAU7</accession>
<keyword evidence="3" id="KW-1185">Reference proteome</keyword>
<protein>
    <submittedName>
        <fullName evidence="2">Uncharacterized protein</fullName>
    </submittedName>
</protein>
<feature type="transmembrane region" description="Helical" evidence="1">
    <location>
        <begin position="69"/>
        <end position="87"/>
    </location>
</feature>
<dbReference type="Proteomes" id="UP000092445">
    <property type="component" value="Unassembled WGS sequence"/>
</dbReference>
<evidence type="ECO:0000256" key="1">
    <source>
        <dbReference type="SAM" id="Phobius"/>
    </source>
</evidence>